<dbReference type="InterPro" id="IPR011990">
    <property type="entry name" value="TPR-like_helical_dom_sf"/>
</dbReference>
<reference evidence="1 2" key="1">
    <citation type="submission" date="2020-04" db="EMBL/GenBank/DDBJ databases">
        <title>Luteolibacter sp. G-1-1-1 isolated from soil.</title>
        <authorList>
            <person name="Dahal R.H."/>
        </authorList>
    </citation>
    <scope>NUCLEOTIDE SEQUENCE [LARGE SCALE GENOMIC DNA]</scope>
    <source>
        <strain evidence="1 2">G-1-1-1</strain>
    </source>
</reference>
<dbReference type="PROSITE" id="PS51257">
    <property type="entry name" value="PROKAR_LIPOPROTEIN"/>
    <property type="match status" value="1"/>
</dbReference>
<dbReference type="Gene3D" id="1.25.40.10">
    <property type="entry name" value="Tetratricopeptide repeat domain"/>
    <property type="match status" value="2"/>
</dbReference>
<gene>
    <name evidence="1" type="ORF">HHL09_20895</name>
</gene>
<accession>A0A858RMC4</accession>
<sequence>MRFQRLVLPAALAVLLASCGDDGDLPPLVGSTSANNDRAEALYTQAQSAEQSGNRKKAIKLYDTLADEMPIATRAPEARFRQGELLEQEGDVRKAFDAYQDFLTRYNSSGLYQKALDRQASMAQSAADGHVKTSFLGLKASISNEKIVEMLGKVRGNAPRSPAASKAQFTIGEVWESQGNAAGSTKAIAAYKELVVEFPDSKEAPEAQFRIGKILLDEARRGNQDQANLDRAKEALLDYTRQYPGHGKNAEARKLISNIGGQDIERSYEIAQFYERKGDTGSAKFYYEEVMNKAKSGDLYNKAKARLAALGQ</sequence>
<dbReference type="AlphaFoldDB" id="A0A858RMC4"/>
<dbReference type="RefSeq" id="WP_169456596.1">
    <property type="nucleotide sequence ID" value="NZ_CP051774.1"/>
</dbReference>
<proteinExistence type="predicted"/>
<evidence type="ECO:0000313" key="2">
    <source>
        <dbReference type="Proteomes" id="UP000501812"/>
    </source>
</evidence>
<dbReference type="SUPFAM" id="SSF48452">
    <property type="entry name" value="TPR-like"/>
    <property type="match status" value="1"/>
</dbReference>
<organism evidence="1 2">
    <name type="scientific">Luteolibacter luteus</name>
    <dbReference type="NCBI Taxonomy" id="2728835"/>
    <lineage>
        <taxon>Bacteria</taxon>
        <taxon>Pseudomonadati</taxon>
        <taxon>Verrucomicrobiota</taxon>
        <taxon>Verrucomicrobiia</taxon>
        <taxon>Verrucomicrobiales</taxon>
        <taxon>Verrucomicrobiaceae</taxon>
        <taxon>Luteolibacter</taxon>
    </lineage>
</organism>
<evidence type="ECO:0000313" key="1">
    <source>
        <dbReference type="EMBL" id="QJE98137.1"/>
    </source>
</evidence>
<name>A0A858RMC4_9BACT</name>
<dbReference type="KEGG" id="luo:HHL09_20895"/>
<dbReference type="Proteomes" id="UP000501812">
    <property type="component" value="Chromosome"/>
</dbReference>
<dbReference type="EMBL" id="CP051774">
    <property type="protein sequence ID" value="QJE98137.1"/>
    <property type="molecule type" value="Genomic_DNA"/>
</dbReference>
<keyword evidence="2" id="KW-1185">Reference proteome</keyword>
<protein>
    <submittedName>
        <fullName evidence="1">Tetratricopeptide repeat protein</fullName>
    </submittedName>
</protein>
<dbReference type="Pfam" id="PF13432">
    <property type="entry name" value="TPR_16"/>
    <property type="match status" value="1"/>
</dbReference>